<protein>
    <recommendedName>
        <fullName evidence="1">KIB1-4 beta-propeller domain-containing protein</fullName>
    </recommendedName>
</protein>
<reference evidence="2" key="1">
    <citation type="submission" date="2020-07" db="EMBL/GenBank/DDBJ databases">
        <title>Ethylene signaling mediates host invasion by parasitic plants.</title>
        <authorList>
            <person name="Yoshida S."/>
        </authorList>
    </citation>
    <scope>NUCLEOTIDE SEQUENCE</scope>
    <source>
        <strain evidence="2">Okayama</strain>
    </source>
</reference>
<dbReference type="OrthoDB" id="642536at2759"/>
<comment type="caution">
    <text evidence="2">The sequence shown here is derived from an EMBL/GenBank/DDBJ whole genome shotgun (WGS) entry which is preliminary data.</text>
</comment>
<dbReference type="AlphaFoldDB" id="A0A830BGW0"/>
<proteinExistence type="predicted"/>
<sequence length="433" mass="49444">MCWYRDWAGGVPVNVMDEILDRLVDLSDYTRFAAVCVAWRNLALDDRNRNHYHKVRCTSSTTQIPMLMLGGSGSGLFSNGGGVAEFYSVTRRKVLNNFRLPSPYHTDLRIIGSAFGWLINISKSDFPNVEVILSNPFLDSTIRIPSISSYSDFEQFNDYRHIVKATLSKDPALYPDEYVVLMIYGEEGKLAFLKPGDVGAGGRWRKLVFGGGFCDVIYSNSRGLFLGVIATTGKVCSIDVAGEEVVIDYITPALRFRERADKDNQRYIVETPSGDVLQVYRSSSGCEAEAIRTLKIKVFEFNETTICWCEMKSSLGNLALFVGCGSSLCVRASDFRGCRPGSVYYSFPYRIYSWIRYRYYSKLMSNGQPFDGDWRCYDVGVVDINTQRRESLRLKRYPSDWFDMMDASIHTFPIWVIPTFQHQKRRPREEEED</sequence>
<dbReference type="PANTHER" id="PTHR44259">
    <property type="entry name" value="OS07G0183000 PROTEIN-RELATED"/>
    <property type="match status" value="1"/>
</dbReference>
<name>A0A830BGW0_9LAMI</name>
<keyword evidence="3" id="KW-1185">Reference proteome</keyword>
<dbReference type="Pfam" id="PF03478">
    <property type="entry name" value="Beta-prop_KIB1-4"/>
    <property type="match status" value="1"/>
</dbReference>
<dbReference type="InterPro" id="IPR005174">
    <property type="entry name" value="KIB1-4_b-propeller"/>
</dbReference>
<gene>
    <name evidence="2" type="ORF">PHJA_000683900</name>
</gene>
<dbReference type="Proteomes" id="UP000653305">
    <property type="component" value="Unassembled WGS sequence"/>
</dbReference>
<evidence type="ECO:0000313" key="3">
    <source>
        <dbReference type="Proteomes" id="UP000653305"/>
    </source>
</evidence>
<organism evidence="2 3">
    <name type="scientific">Phtheirospermum japonicum</name>
    <dbReference type="NCBI Taxonomy" id="374723"/>
    <lineage>
        <taxon>Eukaryota</taxon>
        <taxon>Viridiplantae</taxon>
        <taxon>Streptophyta</taxon>
        <taxon>Embryophyta</taxon>
        <taxon>Tracheophyta</taxon>
        <taxon>Spermatophyta</taxon>
        <taxon>Magnoliopsida</taxon>
        <taxon>eudicotyledons</taxon>
        <taxon>Gunneridae</taxon>
        <taxon>Pentapetalae</taxon>
        <taxon>asterids</taxon>
        <taxon>lamiids</taxon>
        <taxon>Lamiales</taxon>
        <taxon>Orobanchaceae</taxon>
        <taxon>Orobanchaceae incertae sedis</taxon>
        <taxon>Phtheirospermum</taxon>
    </lineage>
</organism>
<dbReference type="InterPro" id="IPR050942">
    <property type="entry name" value="F-box_BR-signaling"/>
</dbReference>
<dbReference type="EMBL" id="BMAC01000104">
    <property type="protein sequence ID" value="GFP85402.1"/>
    <property type="molecule type" value="Genomic_DNA"/>
</dbReference>
<dbReference type="SUPFAM" id="SSF81383">
    <property type="entry name" value="F-box domain"/>
    <property type="match status" value="1"/>
</dbReference>
<evidence type="ECO:0000259" key="1">
    <source>
        <dbReference type="Pfam" id="PF03478"/>
    </source>
</evidence>
<evidence type="ECO:0000313" key="2">
    <source>
        <dbReference type="EMBL" id="GFP85402.1"/>
    </source>
</evidence>
<dbReference type="InterPro" id="IPR036047">
    <property type="entry name" value="F-box-like_dom_sf"/>
</dbReference>
<feature type="domain" description="KIB1-4 beta-propeller" evidence="1">
    <location>
        <begin position="86"/>
        <end position="346"/>
    </location>
</feature>
<accession>A0A830BGW0</accession>